<accession>A0AAX6G581</accession>
<evidence type="ECO:0000313" key="3">
    <source>
        <dbReference type="EMBL" id="KAJ6823916.1"/>
    </source>
</evidence>
<feature type="region of interest" description="Disordered" evidence="1">
    <location>
        <begin position="331"/>
        <end position="354"/>
    </location>
</feature>
<evidence type="ECO:0000259" key="2">
    <source>
        <dbReference type="SMART" id="SM00343"/>
    </source>
</evidence>
<feature type="domain" description="CCHC-type" evidence="2">
    <location>
        <begin position="149"/>
        <end position="165"/>
    </location>
</feature>
<protein>
    <recommendedName>
        <fullName evidence="2">CCHC-type domain-containing protein</fullName>
    </recommendedName>
</protein>
<evidence type="ECO:0000256" key="1">
    <source>
        <dbReference type="SAM" id="MobiDB-lite"/>
    </source>
</evidence>
<dbReference type="GO" id="GO:0008270">
    <property type="term" value="F:zinc ion binding"/>
    <property type="evidence" value="ECO:0007669"/>
    <property type="project" value="InterPro"/>
</dbReference>
<dbReference type="InterPro" id="IPR001878">
    <property type="entry name" value="Znf_CCHC"/>
</dbReference>
<dbReference type="SUPFAM" id="SSF57756">
    <property type="entry name" value="Retrovirus zinc finger-like domains"/>
    <property type="match status" value="2"/>
</dbReference>
<organism evidence="3 4">
    <name type="scientific">Iris pallida</name>
    <name type="common">Sweet iris</name>
    <dbReference type="NCBI Taxonomy" id="29817"/>
    <lineage>
        <taxon>Eukaryota</taxon>
        <taxon>Viridiplantae</taxon>
        <taxon>Streptophyta</taxon>
        <taxon>Embryophyta</taxon>
        <taxon>Tracheophyta</taxon>
        <taxon>Spermatophyta</taxon>
        <taxon>Magnoliopsida</taxon>
        <taxon>Liliopsida</taxon>
        <taxon>Asparagales</taxon>
        <taxon>Iridaceae</taxon>
        <taxon>Iridoideae</taxon>
        <taxon>Irideae</taxon>
        <taxon>Iris</taxon>
    </lineage>
</organism>
<feature type="region of interest" description="Disordered" evidence="1">
    <location>
        <begin position="1"/>
        <end position="34"/>
    </location>
</feature>
<feature type="compositionally biased region" description="Basic and acidic residues" evidence="1">
    <location>
        <begin position="1"/>
        <end position="15"/>
    </location>
</feature>
<reference evidence="3" key="2">
    <citation type="submission" date="2023-04" db="EMBL/GenBank/DDBJ databases">
        <authorList>
            <person name="Bruccoleri R.E."/>
            <person name="Oakeley E.J."/>
            <person name="Faust A.-M."/>
            <person name="Dessus-Babus S."/>
            <person name="Altorfer M."/>
            <person name="Burckhardt D."/>
            <person name="Oertli M."/>
            <person name="Naumann U."/>
            <person name="Petersen F."/>
            <person name="Wong J."/>
        </authorList>
    </citation>
    <scope>NUCLEOTIDE SEQUENCE</scope>
    <source>
        <strain evidence="3">GSM-AAB239-AS_SAM_17_03QT</strain>
        <tissue evidence="3">Leaf</tissue>
    </source>
</reference>
<reference evidence="3" key="1">
    <citation type="journal article" date="2023" name="GigaByte">
        <title>Genome assembly of the bearded iris, Iris pallida Lam.</title>
        <authorList>
            <person name="Bruccoleri R.E."/>
            <person name="Oakeley E.J."/>
            <person name="Faust A.M.E."/>
            <person name="Altorfer M."/>
            <person name="Dessus-Babus S."/>
            <person name="Burckhardt D."/>
            <person name="Oertli M."/>
            <person name="Naumann U."/>
            <person name="Petersen F."/>
            <person name="Wong J."/>
        </authorList>
    </citation>
    <scope>NUCLEOTIDE SEQUENCE</scope>
    <source>
        <strain evidence="3">GSM-AAB239-AS_SAM_17_03QT</strain>
    </source>
</reference>
<keyword evidence="4" id="KW-1185">Reference proteome</keyword>
<dbReference type="Proteomes" id="UP001140949">
    <property type="component" value="Unassembled WGS sequence"/>
</dbReference>
<feature type="domain" description="CCHC-type" evidence="2">
    <location>
        <begin position="242"/>
        <end position="258"/>
    </location>
</feature>
<dbReference type="InterPro" id="IPR036875">
    <property type="entry name" value="Znf_CCHC_sf"/>
</dbReference>
<evidence type="ECO:0000313" key="4">
    <source>
        <dbReference type="Proteomes" id="UP001140949"/>
    </source>
</evidence>
<dbReference type="SMART" id="SM00343">
    <property type="entry name" value="ZnF_C2HC"/>
    <property type="match status" value="4"/>
</dbReference>
<proteinExistence type="predicted"/>
<dbReference type="GO" id="GO:0003676">
    <property type="term" value="F:nucleic acid binding"/>
    <property type="evidence" value="ECO:0007669"/>
    <property type="project" value="InterPro"/>
</dbReference>
<comment type="caution">
    <text evidence="3">The sequence shown here is derived from an EMBL/GenBank/DDBJ whole genome shotgun (WGS) entry which is preliminary data.</text>
</comment>
<dbReference type="AlphaFoldDB" id="A0AAX6G581"/>
<feature type="domain" description="CCHC-type" evidence="2">
    <location>
        <begin position="169"/>
        <end position="185"/>
    </location>
</feature>
<name>A0AAX6G581_IRIPA</name>
<gene>
    <name evidence="3" type="ORF">M6B38_128155</name>
</gene>
<dbReference type="EMBL" id="JANAVB010022596">
    <property type="protein sequence ID" value="KAJ6823916.1"/>
    <property type="molecule type" value="Genomic_DNA"/>
</dbReference>
<dbReference type="Gene3D" id="4.10.60.10">
    <property type="entry name" value="Zinc finger, CCHC-type"/>
    <property type="match status" value="2"/>
</dbReference>
<feature type="compositionally biased region" description="Acidic residues" evidence="1">
    <location>
        <begin position="334"/>
        <end position="348"/>
    </location>
</feature>
<sequence length="354" mass="39093">MVMETRTHRLDREDTTEGSATPRPDQQGPETAAPVMPAQAGIPAAYGSAPLPTLRLSPVIPNVLQQQSPSGSEDVARLFSFFQQIVETQRQQLFKRGHDIHGVSSSGGQAKRPHVQIQHQYQQGPVQQHLQGQGRTYFHQASRQQQDVRCNFCKKAGHGWNDCRMRLGRCLLCGSAEHRCRECPESQTAMTQVAAGARAPTEQPRGPPLQTQQTPRQQHVTSCPFCRKPGHDWSKCRMRLGKCLLCGASYHQLRECPKFLGRATQGAGARAPMSQQEGLPFQTQQQRFAQHQAGGGQQGRAYAMAAESAQAVGELIADDFEEQCPTYYGVGLDDTLELDPQEDPELADDTTPID</sequence>
<feature type="domain" description="CCHC-type" evidence="2">
    <location>
        <begin position="222"/>
        <end position="238"/>
    </location>
</feature>